<evidence type="ECO:0000313" key="2">
    <source>
        <dbReference type="Proteomes" id="UP001596317"/>
    </source>
</evidence>
<evidence type="ECO:0008006" key="3">
    <source>
        <dbReference type="Google" id="ProtNLM"/>
    </source>
</evidence>
<evidence type="ECO:0000313" key="1">
    <source>
        <dbReference type="EMBL" id="MFC6663149.1"/>
    </source>
</evidence>
<protein>
    <recommendedName>
        <fullName evidence="3">Collagen-like protein</fullName>
    </recommendedName>
</protein>
<dbReference type="EMBL" id="JBHSWB010000002">
    <property type="protein sequence ID" value="MFC6663149.1"/>
    <property type="molecule type" value="Genomic_DNA"/>
</dbReference>
<dbReference type="Proteomes" id="UP001596317">
    <property type="component" value="Unassembled WGS sequence"/>
</dbReference>
<keyword evidence="2" id="KW-1185">Reference proteome</keyword>
<name>A0ABW1ZRN4_9DEIO</name>
<proteinExistence type="predicted"/>
<sequence>MGAAPPLVYTDQEQLVLGPMGFNNGSTGQDPVDSLQVALNPARWSGDGLQLQYDLTVGLTPVQPVTYGVDCGFVLAGDGAAVRWDGTLLTCTVGATTRTAQLPPLQENTLQRVRLTIDPVAGVLQLTRNQMGLSLPLPAGYLSGMVNAQLTLFLTNSQGALDNKQISARFDNLALRNGDGTADLSTGQTSSGGLRLGGEWRFVAGVPDNGVGSDGDVWADTSGTGNIYQKQAGVYVNVLQLLAKPGTNGTNGTNGKDGKDGKDGRDGILHGAVPVTFILADATPEEGVLFPVTDEPGGLVGIRLEGLTGIPAEVAFQAEGALDFLPVTFPMVLPPGILRLHRTDDSGAATLLRALVPAQGGSLEGGGSPGPYITTTDPAGYVTITNASGTTDAQGYLTLPDGTATPDPDGYPVVERSN</sequence>
<comment type="caution">
    <text evidence="1">The sequence shown here is derived from an EMBL/GenBank/DDBJ whole genome shotgun (WGS) entry which is preliminary data.</text>
</comment>
<accession>A0ABW1ZRN4</accession>
<dbReference type="RefSeq" id="WP_380059049.1">
    <property type="nucleotide sequence ID" value="NZ_JBHSWB010000002.1"/>
</dbReference>
<reference evidence="2" key="1">
    <citation type="journal article" date="2019" name="Int. J. Syst. Evol. Microbiol.">
        <title>The Global Catalogue of Microorganisms (GCM) 10K type strain sequencing project: providing services to taxonomists for standard genome sequencing and annotation.</title>
        <authorList>
            <consortium name="The Broad Institute Genomics Platform"/>
            <consortium name="The Broad Institute Genome Sequencing Center for Infectious Disease"/>
            <person name="Wu L."/>
            <person name="Ma J."/>
        </authorList>
    </citation>
    <scope>NUCLEOTIDE SEQUENCE [LARGE SCALE GENOMIC DNA]</scope>
    <source>
        <strain evidence="2">CCUG 63830</strain>
    </source>
</reference>
<gene>
    <name evidence="1" type="ORF">ACFP90_24195</name>
</gene>
<organism evidence="1 2">
    <name type="scientific">Deinococcus multiflagellatus</name>
    <dbReference type="NCBI Taxonomy" id="1656887"/>
    <lineage>
        <taxon>Bacteria</taxon>
        <taxon>Thermotogati</taxon>
        <taxon>Deinococcota</taxon>
        <taxon>Deinococci</taxon>
        <taxon>Deinococcales</taxon>
        <taxon>Deinococcaceae</taxon>
        <taxon>Deinococcus</taxon>
    </lineage>
</organism>